<dbReference type="OrthoDB" id="5579088at2759"/>
<evidence type="ECO:0000256" key="8">
    <source>
        <dbReference type="SAM" id="Phobius"/>
    </source>
</evidence>
<dbReference type="PANTHER" id="PTHR23129">
    <property type="entry name" value="ACYL-COENZYME A DIPHOSPHATASE FITM2"/>
    <property type="match status" value="1"/>
</dbReference>
<dbReference type="GeneID" id="100562553"/>
<keyword evidence="7 8" id="KW-0472">Membrane</keyword>
<comment type="subcellular location">
    <subcellularLocation>
        <location evidence="1">Endoplasmic reticulum membrane</location>
        <topology evidence="1">Multi-pass membrane protein</topology>
    </subcellularLocation>
</comment>
<dbReference type="GO" id="GO:0022604">
    <property type="term" value="P:regulation of cell morphogenesis"/>
    <property type="evidence" value="ECO:0007669"/>
    <property type="project" value="Ensembl"/>
</dbReference>
<keyword evidence="5 8" id="KW-1133">Transmembrane helix</keyword>
<dbReference type="InterPro" id="IPR019388">
    <property type="entry name" value="FIT"/>
</dbReference>
<evidence type="ECO:0000256" key="7">
    <source>
        <dbReference type="ARBA" id="ARBA00023136"/>
    </source>
</evidence>
<dbReference type="HOGENOM" id="CLU_049499_1_1_1"/>
<dbReference type="GO" id="GO:0008654">
    <property type="term" value="P:phospholipid biosynthetic process"/>
    <property type="evidence" value="ECO:0000318"/>
    <property type="project" value="GO_Central"/>
</dbReference>
<sequence>MEYVDQSARFLTPYVGSGGRLRRLMPWALLGLMLSGSFVKEWTPLPESYMSNKRNLLNIYFVKFAWAWTLFLLLPFISITNYIVTQNALSVAQRLSTLLVGTAIWYVCTGLFLHIEDVTGVCYSSPALDLLHQEHSSKLLCRQAGGFWHGFDISGHCFLLSYCTLMIMEEIAVMQSMKTSKGFRLRNVINGLFLALSCLTLIWIWMFLTTAIYFHDFSQKLFGTFVGMSAWYGTYRFWYLKRLSPGLPPQRTALSSQKYNRSL</sequence>
<dbReference type="HAMAP" id="MF_03230">
    <property type="entry name" value="FITM2"/>
    <property type="match status" value="1"/>
</dbReference>
<evidence type="ECO:0000256" key="4">
    <source>
        <dbReference type="ARBA" id="ARBA00022824"/>
    </source>
</evidence>
<reference evidence="9 10" key="1">
    <citation type="submission" date="2009-12" db="EMBL/GenBank/DDBJ databases">
        <title>The Genome Sequence of Anolis carolinensis (Green Anole Lizard).</title>
        <authorList>
            <consortium name="The Genome Sequencing Platform"/>
            <person name="Di Palma F."/>
            <person name="Alfoldi J."/>
            <person name="Heiman D."/>
            <person name="Young S."/>
            <person name="Grabherr M."/>
            <person name="Johnson J."/>
            <person name="Lander E.S."/>
            <person name="Lindblad-Toh K."/>
        </authorList>
    </citation>
    <scope>NUCLEOTIDE SEQUENCE [LARGE SCALE GENOMIC DNA]</scope>
    <source>
        <strain evidence="9 10">JBL SC #1</strain>
    </source>
</reference>
<dbReference type="PANTHER" id="PTHR23129:SF1">
    <property type="entry name" value="ACYL-COENZYME A DIPHOSPHATASE FITM2"/>
    <property type="match status" value="1"/>
</dbReference>
<evidence type="ECO:0000256" key="5">
    <source>
        <dbReference type="ARBA" id="ARBA00022989"/>
    </source>
</evidence>
<feature type="transmembrane region" description="Helical" evidence="8">
    <location>
        <begin position="95"/>
        <end position="115"/>
    </location>
</feature>
<reference evidence="9" key="3">
    <citation type="submission" date="2025-09" db="UniProtKB">
        <authorList>
            <consortium name="Ensembl"/>
        </authorList>
    </citation>
    <scope>IDENTIFICATION</scope>
</reference>
<dbReference type="GO" id="GO:0045444">
    <property type="term" value="P:fat cell differentiation"/>
    <property type="evidence" value="ECO:0007669"/>
    <property type="project" value="Ensembl"/>
</dbReference>
<dbReference type="GO" id="GO:0005789">
    <property type="term" value="C:endoplasmic reticulum membrane"/>
    <property type="evidence" value="ECO:0000318"/>
    <property type="project" value="GO_Central"/>
</dbReference>
<dbReference type="eggNOG" id="KOG3750">
    <property type="taxonomic scope" value="Eukaryota"/>
</dbReference>
<evidence type="ECO:0000256" key="2">
    <source>
        <dbReference type="ARBA" id="ARBA00022692"/>
    </source>
</evidence>
<dbReference type="Pfam" id="PF10261">
    <property type="entry name" value="FIT"/>
    <property type="match status" value="2"/>
</dbReference>
<evidence type="ECO:0000256" key="3">
    <source>
        <dbReference type="ARBA" id="ARBA00022801"/>
    </source>
</evidence>
<dbReference type="GO" id="GO:0017129">
    <property type="term" value="F:triglyceride binding"/>
    <property type="evidence" value="ECO:0007669"/>
    <property type="project" value="Ensembl"/>
</dbReference>
<dbReference type="Ensembl" id="ENSACAT00000016826.4">
    <property type="protein sequence ID" value="ENSACAP00000016500.3"/>
    <property type="gene ID" value="ENSACAG00000016778.4"/>
</dbReference>
<keyword evidence="2 8" id="KW-0812">Transmembrane</keyword>
<reference evidence="9" key="2">
    <citation type="submission" date="2025-08" db="UniProtKB">
        <authorList>
            <consortium name="Ensembl"/>
        </authorList>
    </citation>
    <scope>IDENTIFICATION</scope>
</reference>
<dbReference type="GO" id="GO:0036115">
    <property type="term" value="P:fatty-acyl-CoA catabolic process"/>
    <property type="evidence" value="ECO:0007669"/>
    <property type="project" value="Ensembl"/>
</dbReference>
<dbReference type="GO" id="GO:0010945">
    <property type="term" value="F:coenzyme A diphosphatase activity"/>
    <property type="evidence" value="ECO:0007669"/>
    <property type="project" value="Ensembl"/>
</dbReference>
<organism evidence="9 10">
    <name type="scientific">Anolis carolinensis</name>
    <name type="common">Green anole</name>
    <name type="synonym">American chameleon</name>
    <dbReference type="NCBI Taxonomy" id="28377"/>
    <lineage>
        <taxon>Eukaryota</taxon>
        <taxon>Metazoa</taxon>
        <taxon>Chordata</taxon>
        <taxon>Craniata</taxon>
        <taxon>Vertebrata</taxon>
        <taxon>Euteleostomi</taxon>
        <taxon>Lepidosauria</taxon>
        <taxon>Squamata</taxon>
        <taxon>Bifurcata</taxon>
        <taxon>Unidentata</taxon>
        <taxon>Episquamata</taxon>
        <taxon>Toxicofera</taxon>
        <taxon>Iguania</taxon>
        <taxon>Dactyloidae</taxon>
        <taxon>Anolis</taxon>
    </lineage>
</organism>
<feature type="transmembrane region" description="Helical" evidence="8">
    <location>
        <begin position="59"/>
        <end position="83"/>
    </location>
</feature>
<dbReference type="GO" id="GO:0007010">
    <property type="term" value="P:cytoskeleton organization"/>
    <property type="evidence" value="ECO:0007669"/>
    <property type="project" value="Ensembl"/>
</dbReference>
<dbReference type="InterPro" id="IPR046401">
    <property type="entry name" value="FITM1/2"/>
</dbReference>
<dbReference type="STRING" id="28377.ENSACAP00000016500"/>
<evidence type="ECO:0000256" key="1">
    <source>
        <dbReference type="ARBA" id="ARBA00004477"/>
    </source>
</evidence>
<dbReference type="AlphaFoldDB" id="G1KT26"/>
<dbReference type="GO" id="GO:0006641">
    <property type="term" value="P:triglyceride metabolic process"/>
    <property type="evidence" value="ECO:0007669"/>
    <property type="project" value="Ensembl"/>
</dbReference>
<evidence type="ECO:0000256" key="6">
    <source>
        <dbReference type="ARBA" id="ARBA00023098"/>
    </source>
</evidence>
<dbReference type="GO" id="GO:0030730">
    <property type="term" value="P:triglyceride storage"/>
    <property type="evidence" value="ECO:0007669"/>
    <property type="project" value="Ensembl"/>
</dbReference>
<name>G1KT26_ANOCA</name>
<dbReference type="CTD" id="128486"/>
<keyword evidence="3" id="KW-0378">Hydrolase</keyword>
<dbReference type="InParanoid" id="G1KT26"/>
<proteinExistence type="inferred from homology"/>
<feature type="transmembrane region" description="Helical" evidence="8">
    <location>
        <begin position="221"/>
        <end position="239"/>
    </location>
</feature>
<feature type="transmembrane region" description="Helical" evidence="8">
    <location>
        <begin position="188"/>
        <end position="215"/>
    </location>
</feature>
<dbReference type="GO" id="GO:0034389">
    <property type="term" value="P:lipid droplet organization"/>
    <property type="evidence" value="ECO:0000318"/>
    <property type="project" value="GO_Central"/>
</dbReference>
<keyword evidence="4" id="KW-0256">Endoplasmic reticulum</keyword>
<dbReference type="Proteomes" id="UP000001646">
    <property type="component" value="Chromosome 4"/>
</dbReference>
<dbReference type="GO" id="GO:0019992">
    <property type="term" value="F:diacylglycerol binding"/>
    <property type="evidence" value="ECO:0007669"/>
    <property type="project" value="Ensembl"/>
</dbReference>
<dbReference type="KEGG" id="acs:100562553"/>
<protein>
    <submittedName>
        <fullName evidence="9">Fat storage inducing transmembrane protein 2</fullName>
    </submittedName>
</protein>
<evidence type="ECO:0000313" key="9">
    <source>
        <dbReference type="Ensembl" id="ENSACAP00000016500.3"/>
    </source>
</evidence>
<gene>
    <name evidence="9" type="primary">FITM2</name>
</gene>
<dbReference type="GO" id="GO:0035356">
    <property type="term" value="P:intracellular triglyceride homeostasis"/>
    <property type="evidence" value="ECO:0007669"/>
    <property type="project" value="Ensembl"/>
</dbReference>
<dbReference type="GO" id="GO:0019915">
    <property type="term" value="P:lipid storage"/>
    <property type="evidence" value="ECO:0000318"/>
    <property type="project" value="GO_Central"/>
</dbReference>
<accession>G1KT26</accession>
<keyword evidence="6" id="KW-0443">Lipid metabolism</keyword>
<dbReference type="GeneTree" id="ENSGT00530000063693"/>
<dbReference type="Bgee" id="ENSACAG00000016778">
    <property type="expression patterns" value="Expressed in heart and 12 other cell types or tissues"/>
</dbReference>
<dbReference type="GO" id="GO:0140042">
    <property type="term" value="P:lipid droplet formation"/>
    <property type="evidence" value="ECO:0007669"/>
    <property type="project" value="Ensembl"/>
</dbReference>
<evidence type="ECO:0000313" key="10">
    <source>
        <dbReference type="Proteomes" id="UP000001646"/>
    </source>
</evidence>
<dbReference type="RefSeq" id="XP_003220683.1">
    <property type="nucleotide sequence ID" value="XM_003220635.3"/>
</dbReference>
<keyword evidence="10" id="KW-1185">Reference proteome</keyword>